<evidence type="ECO:0000313" key="4">
    <source>
        <dbReference type="Proteomes" id="UP000194420"/>
    </source>
</evidence>
<dbReference type="InterPro" id="IPR036162">
    <property type="entry name" value="Resolvase-like_N_sf"/>
</dbReference>
<feature type="domain" description="Recombinase" evidence="2">
    <location>
        <begin position="165"/>
        <end position="279"/>
    </location>
</feature>
<dbReference type="InterPro" id="IPR038109">
    <property type="entry name" value="DNA_bind_recomb_sf"/>
</dbReference>
<dbReference type="CDD" id="cd03768">
    <property type="entry name" value="SR_ResInv"/>
    <property type="match status" value="1"/>
</dbReference>
<name>A0A1Y6ETX9_9SPHN</name>
<dbReference type="EMBL" id="FXWG01000001">
    <property type="protein sequence ID" value="SMQ64400.1"/>
    <property type="molecule type" value="Genomic_DNA"/>
</dbReference>
<dbReference type="GO" id="GO:0000150">
    <property type="term" value="F:DNA strand exchange activity"/>
    <property type="evidence" value="ECO:0007669"/>
    <property type="project" value="InterPro"/>
</dbReference>
<protein>
    <submittedName>
        <fullName evidence="3">Site-specific DNA recombinase</fullName>
    </submittedName>
</protein>
<dbReference type="InterPro" id="IPR011109">
    <property type="entry name" value="DNA_bind_recombinase_dom"/>
</dbReference>
<dbReference type="PANTHER" id="PTHR30461:SF23">
    <property type="entry name" value="DNA RECOMBINASE-RELATED"/>
    <property type="match status" value="1"/>
</dbReference>
<dbReference type="OrthoDB" id="7277848at2"/>
<dbReference type="InterPro" id="IPR006119">
    <property type="entry name" value="Resolv_N"/>
</dbReference>
<dbReference type="PANTHER" id="PTHR30461">
    <property type="entry name" value="DNA-INVERTASE FROM LAMBDOID PROPHAGE"/>
    <property type="match status" value="1"/>
</dbReference>
<evidence type="ECO:0000313" key="3">
    <source>
        <dbReference type="EMBL" id="SMQ64400.1"/>
    </source>
</evidence>
<dbReference type="Gene3D" id="3.40.50.1390">
    <property type="entry name" value="Resolvase, N-terminal catalytic domain"/>
    <property type="match status" value="1"/>
</dbReference>
<gene>
    <name evidence="3" type="ORF">SAMN06297468_1008</name>
</gene>
<dbReference type="PROSITE" id="PS51737">
    <property type="entry name" value="RECOMBINASE_DNA_BIND"/>
    <property type="match status" value="1"/>
</dbReference>
<evidence type="ECO:0000259" key="2">
    <source>
        <dbReference type="PROSITE" id="PS51737"/>
    </source>
</evidence>
<keyword evidence="4" id="KW-1185">Reference proteome</keyword>
<reference evidence="4" key="1">
    <citation type="submission" date="2017-04" db="EMBL/GenBank/DDBJ databases">
        <authorList>
            <person name="Varghese N."/>
            <person name="Submissions S."/>
        </authorList>
    </citation>
    <scope>NUCLEOTIDE SEQUENCE [LARGE SCALE GENOMIC DNA]</scope>
</reference>
<accession>A0A1Y6ETX9</accession>
<sequence length="549" mass="61630">MKTVRCAIYTRKSTEDGLEQEFNSLDAQREACEAFICSQKHEGWELIERSYDDGGFSGGNMDRPGLKELLAEVDAGQVDVIVVYKVDRLTRSLADFAKIVERLDAKEASFVSVTQAFNTTTSMGRLTLNVLLSFAQFDREVTSERIRDKIAASKKKGLWMGGPVPLGYQAIERKLVPVEEEAQRVRHIMQRYLALPSAPALLDELAAEGIVTKVQKRVSGPHRGGIPFQRGSLFHLLKNPVYRGKIVHKGKAYEGEHRAIVDEALWDAVQAKLRANAPPRRAGVNKQNDALLVGRLTDPQGRPMVPTFACKGTRRYRYYETRRDLAAPDQPKATRYPMRQLDRHVVDALKTLLSDEHAIRRLFRIDDAATLERALKDAGALANNLQNEAVWREPIGKILASIQVEERRLVLSIRPEGLGLDGAGGATEYAVARLRKKPFREPKLRLDAPADHPGKPDASLVKLLRQARDVQSLVLGQPDKSLLQLAQQEGRCRKQLTKLLRISWLSPEIVEAICDGRQPKRLTRNRLMNADLPLDWQEQAFFLGFSASS</sequence>
<dbReference type="SUPFAM" id="SSF53041">
    <property type="entry name" value="Resolvase-like"/>
    <property type="match status" value="1"/>
</dbReference>
<dbReference type="Gene3D" id="3.90.1750.20">
    <property type="entry name" value="Putative Large Serine Recombinase, Chain B, Domain 2"/>
    <property type="match status" value="1"/>
</dbReference>
<dbReference type="PROSITE" id="PS51736">
    <property type="entry name" value="RECOMBINASES_3"/>
    <property type="match status" value="1"/>
</dbReference>
<evidence type="ECO:0000259" key="1">
    <source>
        <dbReference type="PROSITE" id="PS51736"/>
    </source>
</evidence>
<organism evidence="3 4">
    <name type="scientific">Altererythrobacter xiamenensis</name>
    <dbReference type="NCBI Taxonomy" id="1316679"/>
    <lineage>
        <taxon>Bacteria</taxon>
        <taxon>Pseudomonadati</taxon>
        <taxon>Pseudomonadota</taxon>
        <taxon>Alphaproteobacteria</taxon>
        <taxon>Sphingomonadales</taxon>
        <taxon>Erythrobacteraceae</taxon>
        <taxon>Altererythrobacter</taxon>
    </lineage>
</organism>
<dbReference type="GO" id="GO:0003677">
    <property type="term" value="F:DNA binding"/>
    <property type="evidence" value="ECO:0007669"/>
    <property type="project" value="InterPro"/>
</dbReference>
<proteinExistence type="predicted"/>
<dbReference type="SMART" id="SM00857">
    <property type="entry name" value="Resolvase"/>
    <property type="match status" value="1"/>
</dbReference>
<feature type="domain" description="Resolvase/invertase-type recombinase catalytic" evidence="1">
    <location>
        <begin position="5"/>
        <end position="157"/>
    </location>
</feature>
<dbReference type="InterPro" id="IPR050639">
    <property type="entry name" value="SSR_resolvase"/>
</dbReference>
<dbReference type="AlphaFoldDB" id="A0A1Y6ETX9"/>
<dbReference type="Proteomes" id="UP000194420">
    <property type="component" value="Unassembled WGS sequence"/>
</dbReference>
<dbReference type="Pfam" id="PF00239">
    <property type="entry name" value="Resolvase"/>
    <property type="match status" value="1"/>
</dbReference>
<dbReference type="Pfam" id="PF07508">
    <property type="entry name" value="Recombinase"/>
    <property type="match status" value="1"/>
</dbReference>